<dbReference type="Gene3D" id="3.30.560.10">
    <property type="entry name" value="Glucose Oxidase, domain 3"/>
    <property type="match status" value="1"/>
</dbReference>
<reference evidence="8" key="1">
    <citation type="submission" date="2022-06" db="EMBL/GenBank/DDBJ databases">
        <authorList>
            <person name="Ping M."/>
        </authorList>
    </citation>
    <scope>NUCLEOTIDE SEQUENCE</scope>
    <source>
        <strain evidence="8">JCM11759T</strain>
    </source>
</reference>
<dbReference type="InterPro" id="IPR012132">
    <property type="entry name" value="GMC_OxRdtase"/>
</dbReference>
<dbReference type="Gene3D" id="3.50.50.60">
    <property type="entry name" value="FAD/NAD(P)-binding domain"/>
    <property type="match status" value="1"/>
</dbReference>
<evidence type="ECO:0000259" key="7">
    <source>
        <dbReference type="PROSITE" id="PS00624"/>
    </source>
</evidence>
<dbReference type="Pfam" id="PF05199">
    <property type="entry name" value="GMC_oxred_C"/>
    <property type="match status" value="1"/>
</dbReference>
<dbReference type="PANTHER" id="PTHR11552:SF147">
    <property type="entry name" value="CHOLINE DEHYDROGENASE, MITOCHONDRIAL"/>
    <property type="match status" value="1"/>
</dbReference>
<dbReference type="PIRSF" id="PIRSF000137">
    <property type="entry name" value="Alcohol_oxidase"/>
    <property type="match status" value="1"/>
</dbReference>
<feature type="domain" description="Glucose-methanol-choline oxidoreductase N-terminal" evidence="7">
    <location>
        <begin position="249"/>
        <end position="263"/>
    </location>
</feature>
<dbReference type="InterPro" id="IPR007867">
    <property type="entry name" value="GMC_OxRtase_C"/>
</dbReference>
<organism evidence="8 9">
    <name type="scientific">Nocardiopsis exhalans</name>
    <dbReference type="NCBI Taxonomy" id="163604"/>
    <lineage>
        <taxon>Bacteria</taxon>
        <taxon>Bacillati</taxon>
        <taxon>Actinomycetota</taxon>
        <taxon>Actinomycetes</taxon>
        <taxon>Streptosporangiales</taxon>
        <taxon>Nocardiopsidaceae</taxon>
        <taxon>Nocardiopsis</taxon>
    </lineage>
</organism>
<evidence type="ECO:0000313" key="9">
    <source>
        <dbReference type="Proteomes" id="UP001055940"/>
    </source>
</evidence>
<evidence type="ECO:0000256" key="1">
    <source>
        <dbReference type="ARBA" id="ARBA00001974"/>
    </source>
</evidence>
<dbReference type="InterPro" id="IPR000172">
    <property type="entry name" value="GMC_OxRdtase_N"/>
</dbReference>
<comment type="cofactor">
    <cofactor evidence="1">
        <name>FAD</name>
        <dbReference type="ChEBI" id="CHEBI:57692"/>
    </cofactor>
</comment>
<comment type="similarity">
    <text evidence="2 5">Belongs to the GMC oxidoreductase family.</text>
</comment>
<keyword evidence="3 5" id="KW-0285">Flavoprotein</keyword>
<evidence type="ECO:0000256" key="3">
    <source>
        <dbReference type="ARBA" id="ARBA00022630"/>
    </source>
</evidence>
<evidence type="ECO:0000256" key="2">
    <source>
        <dbReference type="ARBA" id="ARBA00010790"/>
    </source>
</evidence>
<gene>
    <name evidence="8" type="ORF">NE857_19615</name>
</gene>
<dbReference type="PROSITE" id="PS00624">
    <property type="entry name" value="GMC_OXRED_2"/>
    <property type="match status" value="1"/>
</dbReference>
<dbReference type="Pfam" id="PF00732">
    <property type="entry name" value="GMC_oxred_N"/>
    <property type="match status" value="1"/>
</dbReference>
<dbReference type="Proteomes" id="UP001055940">
    <property type="component" value="Chromosome"/>
</dbReference>
<dbReference type="SUPFAM" id="SSF51905">
    <property type="entry name" value="FAD/NAD(P)-binding domain"/>
    <property type="match status" value="1"/>
</dbReference>
<accession>A0ABY5D392</accession>
<evidence type="ECO:0000259" key="6">
    <source>
        <dbReference type="PROSITE" id="PS00623"/>
    </source>
</evidence>
<protein>
    <submittedName>
        <fullName evidence="8">GMC family oxidoreductase N-terminal domain-containing protein</fullName>
    </submittedName>
</protein>
<evidence type="ECO:0000256" key="5">
    <source>
        <dbReference type="RuleBase" id="RU003968"/>
    </source>
</evidence>
<feature type="domain" description="Glucose-methanol-choline oxidoreductase N-terminal" evidence="6">
    <location>
        <begin position="80"/>
        <end position="103"/>
    </location>
</feature>
<evidence type="ECO:0000313" key="8">
    <source>
        <dbReference type="EMBL" id="USY17548.1"/>
    </source>
</evidence>
<keyword evidence="4 5" id="KW-0274">FAD</keyword>
<dbReference type="InterPro" id="IPR036188">
    <property type="entry name" value="FAD/NAD-bd_sf"/>
</dbReference>
<dbReference type="PROSITE" id="PS00623">
    <property type="entry name" value="GMC_OXRED_1"/>
    <property type="match status" value="1"/>
</dbReference>
<sequence>MTLFDYVIVGAGSAGCVLAARLSEDPDTSVCLIEAGPADTFDRIHVPSTFGHLFRTELDWDYHTHEEPHLGRRKVYLPRGRVLGGTSSINTMIYVRGNRADFDGWGREGWAYDDLMPYFLRAEDNERGASRFHGTGGPLSVSENRSRNPMSTAFLEAAGQAGHPANDDFNGEEQDGFGFFQLTQKDGMRCSTATAYLHPAAGRPNLTVRTGTGVHRVLIEDGRATGVVVGGESGEEVIRAEREVLLCGGAYNSPQLLMLSGVGPADALTPLGIGVVADLPGVGSGLQDHLLLPLVYTHDHPISLLTAGSPENLRRFQEDRSGPMTSNGPEVGGFVRTRADLPAPDVEFLTAPIMFADSGLAAPTGHALSFGPSMLTPASRGRVELASDVPTAKPRIVHNYLDAPEDMDSAVEALRIGLEIARQDALRDYTKTPYRVPASESTDDLREFVRMYAHSIYHPSSTCAMGSVVDSDLRVRGVTALRVVDASVMPTLVRGNPNAATITIAERAADLVRGVAGATTKA</sequence>
<name>A0ABY5D392_9ACTN</name>
<dbReference type="SUPFAM" id="SSF54373">
    <property type="entry name" value="FAD-linked reductases, C-terminal domain"/>
    <property type="match status" value="1"/>
</dbReference>
<keyword evidence="9" id="KW-1185">Reference proteome</keyword>
<evidence type="ECO:0000256" key="4">
    <source>
        <dbReference type="ARBA" id="ARBA00022827"/>
    </source>
</evidence>
<dbReference type="EMBL" id="CP099837">
    <property type="protein sequence ID" value="USY17548.1"/>
    <property type="molecule type" value="Genomic_DNA"/>
</dbReference>
<dbReference type="PANTHER" id="PTHR11552">
    <property type="entry name" value="GLUCOSE-METHANOL-CHOLINE GMC OXIDOREDUCTASE"/>
    <property type="match status" value="1"/>
</dbReference>
<proteinExistence type="inferred from homology"/>
<dbReference type="RefSeq" id="WP_254417113.1">
    <property type="nucleotide sequence ID" value="NZ_BAAAJB010000011.1"/>
</dbReference>